<dbReference type="AlphaFoldDB" id="A0A8D4VKP8"/>
<name>A0A8D4VKP8_9GAMM</name>
<keyword evidence="2" id="KW-1185">Reference proteome</keyword>
<evidence type="ECO:0000313" key="1">
    <source>
        <dbReference type="EMBL" id="BBL69530.1"/>
    </source>
</evidence>
<dbReference type="KEGG" id="moz:MoryE10_01360"/>
<evidence type="ECO:0000313" key="2">
    <source>
        <dbReference type="Proteomes" id="UP000824988"/>
    </source>
</evidence>
<dbReference type="EMBL" id="AP019782">
    <property type="protein sequence ID" value="BBL69530.1"/>
    <property type="molecule type" value="Genomic_DNA"/>
</dbReference>
<gene>
    <name evidence="1" type="ORF">MoryE10_01360</name>
</gene>
<sequence>MFMNSTKAVEVSIQAVLPESNSAAPAGKGKPADKIAPQKPYFLKPNRQLFAFAIADTPLNSAKNANPSRTQRYCKLPAMRLFGAFQPYPGTSGAPALCTSTDMRHAAVFRRSLQS</sequence>
<dbReference type="Proteomes" id="UP000824988">
    <property type="component" value="Chromosome"/>
</dbReference>
<organism evidence="1 2">
    <name type="scientific">Methylogaea oryzae</name>
    <dbReference type="NCBI Taxonomy" id="1295382"/>
    <lineage>
        <taxon>Bacteria</taxon>
        <taxon>Pseudomonadati</taxon>
        <taxon>Pseudomonadota</taxon>
        <taxon>Gammaproteobacteria</taxon>
        <taxon>Methylococcales</taxon>
        <taxon>Methylococcaceae</taxon>
        <taxon>Methylogaea</taxon>
    </lineage>
</organism>
<reference evidence="1" key="1">
    <citation type="submission" date="2019-06" db="EMBL/GenBank/DDBJ databases">
        <title>Complete genome sequence of Methylogaea oryzae strain JCM16910.</title>
        <authorList>
            <person name="Asakawa S."/>
        </authorList>
    </citation>
    <scope>NUCLEOTIDE SEQUENCE</scope>
    <source>
        <strain evidence="1">E10</strain>
    </source>
</reference>
<protein>
    <submittedName>
        <fullName evidence="1">Uncharacterized protein</fullName>
    </submittedName>
</protein>
<dbReference type="RefSeq" id="WP_246599044.1">
    <property type="nucleotide sequence ID" value="NZ_AP019782.1"/>
</dbReference>
<accession>A0A8D4VKP8</accession>
<proteinExistence type="predicted"/>